<feature type="transmembrane region" description="Helical" evidence="6">
    <location>
        <begin position="293"/>
        <end position="310"/>
    </location>
</feature>
<evidence type="ECO:0000259" key="7">
    <source>
        <dbReference type="Pfam" id="PF03151"/>
    </source>
</evidence>
<feature type="transmembrane region" description="Helical" evidence="6">
    <location>
        <begin position="128"/>
        <end position="159"/>
    </location>
</feature>
<feature type="transmembrane region" description="Helical" evidence="6">
    <location>
        <begin position="191"/>
        <end position="211"/>
    </location>
</feature>
<dbReference type="STRING" id="1054147.F4PRQ6"/>
<feature type="region of interest" description="Disordered" evidence="5">
    <location>
        <begin position="53"/>
        <end position="85"/>
    </location>
</feature>
<evidence type="ECO:0000256" key="6">
    <source>
        <dbReference type="SAM" id="Phobius"/>
    </source>
</evidence>
<dbReference type="Pfam" id="PF03151">
    <property type="entry name" value="TPT"/>
    <property type="match status" value="1"/>
</dbReference>
<evidence type="ECO:0000256" key="4">
    <source>
        <dbReference type="ARBA" id="ARBA00023136"/>
    </source>
</evidence>
<feature type="domain" description="Sugar phosphate transporter" evidence="7">
    <location>
        <begin position="139"/>
        <end position="333"/>
    </location>
</feature>
<keyword evidence="4 6" id="KW-0472">Membrane</keyword>
<feature type="transmembrane region" description="Helical" evidence="6">
    <location>
        <begin position="223"/>
        <end position="242"/>
    </location>
</feature>
<keyword evidence="3 6" id="KW-1133">Transmembrane helix</keyword>
<dbReference type="InterPro" id="IPR004853">
    <property type="entry name" value="Sugar_P_trans_dom"/>
</dbReference>
<keyword evidence="9" id="KW-1185">Reference proteome</keyword>
<dbReference type="Proteomes" id="UP000007797">
    <property type="component" value="Unassembled WGS sequence"/>
</dbReference>
<feature type="region of interest" description="Disordered" evidence="5">
    <location>
        <begin position="1"/>
        <end position="39"/>
    </location>
</feature>
<dbReference type="EMBL" id="GL883010">
    <property type="protein sequence ID" value="EGG20555.1"/>
    <property type="molecule type" value="Genomic_DNA"/>
</dbReference>
<accession>F4PRQ6</accession>
<dbReference type="GeneID" id="14872800"/>
<feature type="transmembrane region" description="Helical" evidence="6">
    <location>
        <begin position="316"/>
        <end position="335"/>
    </location>
</feature>
<name>F4PRQ6_CACFS</name>
<organism evidence="8 9">
    <name type="scientific">Cavenderia fasciculata</name>
    <name type="common">Slime mold</name>
    <name type="synonym">Dictyostelium fasciculatum</name>
    <dbReference type="NCBI Taxonomy" id="261658"/>
    <lineage>
        <taxon>Eukaryota</taxon>
        <taxon>Amoebozoa</taxon>
        <taxon>Evosea</taxon>
        <taxon>Eumycetozoa</taxon>
        <taxon>Dictyostelia</taxon>
        <taxon>Acytosteliales</taxon>
        <taxon>Cavenderiaceae</taxon>
        <taxon>Cavenderia</taxon>
    </lineage>
</organism>
<feature type="transmembrane region" description="Helical" evidence="6">
    <location>
        <begin position="262"/>
        <end position="281"/>
    </location>
</feature>
<gene>
    <name evidence="8" type="ORF">DFA_00416</name>
</gene>
<dbReference type="KEGG" id="dfa:DFA_00416"/>
<evidence type="ECO:0000256" key="1">
    <source>
        <dbReference type="ARBA" id="ARBA00004141"/>
    </source>
</evidence>
<dbReference type="PANTHER" id="PTHR11132">
    <property type="entry name" value="SOLUTE CARRIER FAMILY 35"/>
    <property type="match status" value="1"/>
</dbReference>
<dbReference type="AlphaFoldDB" id="F4PRQ6"/>
<proteinExistence type="predicted"/>
<evidence type="ECO:0000256" key="2">
    <source>
        <dbReference type="ARBA" id="ARBA00022692"/>
    </source>
</evidence>
<sequence>MSTTSSRRNDRSNSSGNNNDYISGGGGGGGGGGGEVDNTLDQMGIEVIDNGNQEYKYNDNDNDNTLMGADNNDDNHNDNDNTSTSQDTLLTHFERSQSSLHTPQNIINSIHIPSLEDSQRHSDQMIKIAMVIFFYFFISISLIARSLAICFSLLLTYLILKTKTSFKASMACIVVFFGFVLGVMGEVNFSWLGVTFGVLSSLFVALYSIYVKRVLPACDQNEWKLSIYNTAISIVLILPLSIVSGEFQTIWMEPIIYTGQFWLMMTIAGAMGYLISIAVFMQIKHTSPLTNSISATLKSCLQTILAVWVWGNEISFTNAIGIVLVIFGSFYYSFVRYQEMKK</sequence>
<evidence type="ECO:0000256" key="5">
    <source>
        <dbReference type="SAM" id="MobiDB-lite"/>
    </source>
</evidence>
<evidence type="ECO:0000256" key="3">
    <source>
        <dbReference type="ARBA" id="ARBA00022989"/>
    </source>
</evidence>
<feature type="compositionally biased region" description="Low complexity" evidence="5">
    <location>
        <begin position="1"/>
        <end position="20"/>
    </location>
</feature>
<dbReference type="SUPFAM" id="SSF103481">
    <property type="entry name" value="Multidrug resistance efflux transporter EmrE"/>
    <property type="match status" value="1"/>
</dbReference>
<comment type="subcellular location">
    <subcellularLocation>
        <location evidence="1">Membrane</location>
        <topology evidence="1">Multi-pass membrane protein</topology>
    </subcellularLocation>
</comment>
<dbReference type="InterPro" id="IPR037185">
    <property type="entry name" value="EmrE-like"/>
</dbReference>
<dbReference type="RefSeq" id="XP_004358405.1">
    <property type="nucleotide sequence ID" value="XM_004358348.1"/>
</dbReference>
<feature type="transmembrane region" description="Helical" evidence="6">
    <location>
        <begin position="166"/>
        <end position="185"/>
    </location>
</feature>
<protein>
    <submittedName>
        <fullName evidence="8">GDP-fucose transporter</fullName>
    </submittedName>
</protein>
<keyword evidence="2 6" id="KW-0812">Transmembrane</keyword>
<evidence type="ECO:0000313" key="8">
    <source>
        <dbReference type="EMBL" id="EGG20555.1"/>
    </source>
</evidence>
<dbReference type="InterPro" id="IPR050186">
    <property type="entry name" value="TPT_transporter"/>
</dbReference>
<dbReference type="GO" id="GO:0016020">
    <property type="term" value="C:membrane"/>
    <property type="evidence" value="ECO:0007669"/>
    <property type="project" value="UniProtKB-SubCell"/>
</dbReference>
<reference evidence="9" key="1">
    <citation type="journal article" date="2011" name="Genome Res.">
        <title>Phylogeny-wide analysis of social amoeba genomes highlights ancient origins for complex intercellular communication.</title>
        <authorList>
            <person name="Heidel A.J."/>
            <person name="Lawal H.M."/>
            <person name="Felder M."/>
            <person name="Schilde C."/>
            <person name="Helps N.R."/>
            <person name="Tunggal B."/>
            <person name="Rivero F."/>
            <person name="John U."/>
            <person name="Schleicher M."/>
            <person name="Eichinger L."/>
            <person name="Platzer M."/>
            <person name="Noegel A.A."/>
            <person name="Schaap P."/>
            <person name="Gloeckner G."/>
        </authorList>
    </citation>
    <scope>NUCLEOTIDE SEQUENCE [LARGE SCALE GENOMIC DNA]</scope>
    <source>
        <strain evidence="9">SH3</strain>
    </source>
</reference>
<feature type="compositionally biased region" description="Gly residues" evidence="5">
    <location>
        <begin position="23"/>
        <end position="35"/>
    </location>
</feature>
<evidence type="ECO:0000313" key="9">
    <source>
        <dbReference type="Proteomes" id="UP000007797"/>
    </source>
</evidence>
<dbReference type="OrthoDB" id="5547497at2759"/>